<accession>A0A9N9SHN8</accession>
<dbReference type="SUPFAM" id="SSF49899">
    <property type="entry name" value="Concanavalin A-like lectins/glucanases"/>
    <property type="match status" value="2"/>
</dbReference>
<evidence type="ECO:0000259" key="3">
    <source>
        <dbReference type="PROSITE" id="PS51304"/>
    </source>
</evidence>
<dbReference type="SMART" id="SM00276">
    <property type="entry name" value="GLECT"/>
    <property type="match status" value="2"/>
</dbReference>
<sequence>MIISSNFALPLQEQNMEAASDCLEYFEENKPKSDSLSFDLPDDLSAGLCINLHGIVTPDCTRFAIDLVCSKDANSDIALHINPRLSQKYIVRNSRIQGDWGDEEVTMVRKFNPFREKTIHLEILVAEKEFFVAVNGKHLFNFIFRIPVSKVKYLQIEGAVDITRLNYERSDIYPQKSLPDYIVGYNVTAEDCPPPQHTNIPLTAGLSEGFQNGCQLLLEGRVKLLPAEFTFNLQDGCHVWPRPKIYLHVNPRFRMSGECLLIKNAWIENFWGQEERTSQLDLPPGSKFSMMIQKDIGYFSIWLNGKLTGEFKFRGNVDRINSIYIQGDIDLHKLYMNSSQR</sequence>
<keyword evidence="1 2" id="KW-0430">Lectin</keyword>
<dbReference type="PANTHER" id="PTHR11346:SF176">
    <property type="entry name" value="32 KDA BETA-GALACTOSIDE-BINDING LECTIN LEC-3"/>
    <property type="match status" value="1"/>
</dbReference>
<dbReference type="PROSITE" id="PS51304">
    <property type="entry name" value="GALECTIN"/>
    <property type="match status" value="2"/>
</dbReference>
<proteinExistence type="predicted"/>
<organism evidence="4 5">
    <name type="scientific">Phaedon cochleariae</name>
    <name type="common">Mustard beetle</name>
    <dbReference type="NCBI Taxonomy" id="80249"/>
    <lineage>
        <taxon>Eukaryota</taxon>
        <taxon>Metazoa</taxon>
        <taxon>Ecdysozoa</taxon>
        <taxon>Arthropoda</taxon>
        <taxon>Hexapoda</taxon>
        <taxon>Insecta</taxon>
        <taxon>Pterygota</taxon>
        <taxon>Neoptera</taxon>
        <taxon>Endopterygota</taxon>
        <taxon>Coleoptera</taxon>
        <taxon>Polyphaga</taxon>
        <taxon>Cucujiformia</taxon>
        <taxon>Chrysomeloidea</taxon>
        <taxon>Chrysomelidae</taxon>
        <taxon>Chrysomelinae</taxon>
        <taxon>Chrysomelini</taxon>
        <taxon>Phaedon</taxon>
    </lineage>
</organism>
<dbReference type="Pfam" id="PF00337">
    <property type="entry name" value="Gal-bind_lectin"/>
    <property type="match status" value="2"/>
</dbReference>
<dbReference type="InterPro" id="IPR013320">
    <property type="entry name" value="ConA-like_dom_sf"/>
</dbReference>
<feature type="domain" description="Galectin" evidence="3">
    <location>
        <begin position="36"/>
        <end position="168"/>
    </location>
</feature>
<evidence type="ECO:0000313" key="5">
    <source>
        <dbReference type="Proteomes" id="UP001153737"/>
    </source>
</evidence>
<feature type="domain" description="Galectin" evidence="3">
    <location>
        <begin position="202"/>
        <end position="337"/>
    </location>
</feature>
<reference evidence="4" key="2">
    <citation type="submission" date="2022-10" db="EMBL/GenBank/DDBJ databases">
        <authorList>
            <consortium name="ENA_rothamsted_submissions"/>
            <consortium name="culmorum"/>
            <person name="King R."/>
        </authorList>
    </citation>
    <scope>NUCLEOTIDE SEQUENCE</scope>
</reference>
<evidence type="ECO:0000256" key="1">
    <source>
        <dbReference type="ARBA" id="ARBA00022734"/>
    </source>
</evidence>
<dbReference type="InterPro" id="IPR044156">
    <property type="entry name" value="Galectin-like"/>
</dbReference>
<dbReference type="PANTHER" id="PTHR11346">
    <property type="entry name" value="GALECTIN"/>
    <property type="match status" value="1"/>
</dbReference>
<dbReference type="InterPro" id="IPR001079">
    <property type="entry name" value="Galectin_CRD"/>
</dbReference>
<gene>
    <name evidence="4" type="ORF">PHAECO_LOCUS7075</name>
</gene>
<dbReference type="OrthoDB" id="5795596at2759"/>
<evidence type="ECO:0000256" key="2">
    <source>
        <dbReference type="RuleBase" id="RU102079"/>
    </source>
</evidence>
<dbReference type="Proteomes" id="UP001153737">
    <property type="component" value="Chromosome 3"/>
</dbReference>
<keyword evidence="5" id="KW-1185">Reference proteome</keyword>
<dbReference type="GO" id="GO:0016936">
    <property type="term" value="F:galactoside binding"/>
    <property type="evidence" value="ECO:0007669"/>
    <property type="project" value="TreeGrafter"/>
</dbReference>
<dbReference type="EMBL" id="OU896709">
    <property type="protein sequence ID" value="CAG9820135.1"/>
    <property type="molecule type" value="Genomic_DNA"/>
</dbReference>
<dbReference type="Gene3D" id="2.60.120.200">
    <property type="match status" value="2"/>
</dbReference>
<evidence type="ECO:0000313" key="4">
    <source>
        <dbReference type="EMBL" id="CAG9820135.1"/>
    </source>
</evidence>
<protein>
    <recommendedName>
        <fullName evidence="2">Galectin</fullName>
    </recommendedName>
</protein>
<dbReference type="SMART" id="SM00908">
    <property type="entry name" value="Gal-bind_lectin"/>
    <property type="match status" value="2"/>
</dbReference>
<dbReference type="AlphaFoldDB" id="A0A9N9SHN8"/>
<dbReference type="GO" id="GO:0030246">
    <property type="term" value="F:carbohydrate binding"/>
    <property type="evidence" value="ECO:0007669"/>
    <property type="project" value="UniProtKB-UniRule"/>
</dbReference>
<dbReference type="CDD" id="cd00070">
    <property type="entry name" value="GLECT"/>
    <property type="match status" value="2"/>
</dbReference>
<name>A0A9N9SHN8_PHACE</name>
<reference evidence="4" key="1">
    <citation type="submission" date="2022-01" db="EMBL/GenBank/DDBJ databases">
        <authorList>
            <person name="King R."/>
        </authorList>
    </citation>
    <scope>NUCLEOTIDE SEQUENCE</scope>
</reference>